<organism evidence="2 3">
    <name type="scientific">Phaseolus angularis</name>
    <name type="common">Azuki bean</name>
    <name type="synonym">Vigna angularis</name>
    <dbReference type="NCBI Taxonomy" id="3914"/>
    <lineage>
        <taxon>Eukaryota</taxon>
        <taxon>Viridiplantae</taxon>
        <taxon>Streptophyta</taxon>
        <taxon>Embryophyta</taxon>
        <taxon>Tracheophyta</taxon>
        <taxon>Spermatophyta</taxon>
        <taxon>Magnoliopsida</taxon>
        <taxon>eudicotyledons</taxon>
        <taxon>Gunneridae</taxon>
        <taxon>Pentapetalae</taxon>
        <taxon>rosids</taxon>
        <taxon>fabids</taxon>
        <taxon>Fabales</taxon>
        <taxon>Fabaceae</taxon>
        <taxon>Papilionoideae</taxon>
        <taxon>50 kb inversion clade</taxon>
        <taxon>NPAAA clade</taxon>
        <taxon>indigoferoid/millettioid clade</taxon>
        <taxon>Phaseoleae</taxon>
        <taxon>Vigna</taxon>
    </lineage>
</organism>
<gene>
    <name evidence="2" type="ORF">LR48_Vigan08g070900</name>
</gene>
<dbReference type="Proteomes" id="UP000053144">
    <property type="component" value="Chromosome 8"/>
</dbReference>
<sequence length="123" mass="13148">MEEEGDPKEEEEMFPQAPRALHELQTGNALAGEVEAALATVAHDEVLVAPGNGGAGLRTGSSRSEAIIWRAAGAPCGGLGFQRSVRTTLVTKSGTISTNNEEDRRRGSARLLLEREHRRRGGD</sequence>
<accession>A0A0L9V4J8</accession>
<feature type="compositionally biased region" description="Acidic residues" evidence="1">
    <location>
        <begin position="1"/>
        <end position="13"/>
    </location>
</feature>
<proteinExistence type="predicted"/>
<name>A0A0L9V4J8_PHAAN</name>
<reference evidence="3" key="1">
    <citation type="journal article" date="2015" name="Proc. Natl. Acad. Sci. U.S.A.">
        <title>Genome sequencing of adzuki bean (Vigna angularis) provides insight into high starch and low fat accumulation and domestication.</title>
        <authorList>
            <person name="Yang K."/>
            <person name="Tian Z."/>
            <person name="Chen C."/>
            <person name="Luo L."/>
            <person name="Zhao B."/>
            <person name="Wang Z."/>
            <person name="Yu L."/>
            <person name="Li Y."/>
            <person name="Sun Y."/>
            <person name="Li W."/>
            <person name="Chen Y."/>
            <person name="Li Y."/>
            <person name="Zhang Y."/>
            <person name="Ai D."/>
            <person name="Zhao J."/>
            <person name="Shang C."/>
            <person name="Ma Y."/>
            <person name="Wu B."/>
            <person name="Wang M."/>
            <person name="Gao L."/>
            <person name="Sun D."/>
            <person name="Zhang P."/>
            <person name="Guo F."/>
            <person name="Wang W."/>
            <person name="Li Y."/>
            <person name="Wang J."/>
            <person name="Varshney R.K."/>
            <person name="Wang J."/>
            <person name="Ling H.Q."/>
            <person name="Wan P."/>
        </authorList>
    </citation>
    <scope>NUCLEOTIDE SEQUENCE</scope>
    <source>
        <strain evidence="3">cv. Jingnong 6</strain>
    </source>
</reference>
<dbReference type="EMBL" id="CM003378">
    <property type="protein sequence ID" value="KOM49882.1"/>
    <property type="molecule type" value="Genomic_DNA"/>
</dbReference>
<evidence type="ECO:0000313" key="3">
    <source>
        <dbReference type="Proteomes" id="UP000053144"/>
    </source>
</evidence>
<evidence type="ECO:0000256" key="1">
    <source>
        <dbReference type="SAM" id="MobiDB-lite"/>
    </source>
</evidence>
<feature type="region of interest" description="Disordered" evidence="1">
    <location>
        <begin position="1"/>
        <end position="21"/>
    </location>
</feature>
<protein>
    <submittedName>
        <fullName evidence="2">Uncharacterized protein</fullName>
    </submittedName>
</protein>
<evidence type="ECO:0000313" key="2">
    <source>
        <dbReference type="EMBL" id="KOM49882.1"/>
    </source>
</evidence>
<dbReference type="Gramene" id="KOM49882">
    <property type="protein sequence ID" value="KOM49882"/>
    <property type="gene ID" value="LR48_Vigan08g070900"/>
</dbReference>
<feature type="region of interest" description="Disordered" evidence="1">
    <location>
        <begin position="92"/>
        <end position="123"/>
    </location>
</feature>
<feature type="compositionally biased region" description="Basic and acidic residues" evidence="1">
    <location>
        <begin position="101"/>
        <end position="123"/>
    </location>
</feature>
<dbReference type="AlphaFoldDB" id="A0A0L9V4J8"/>